<dbReference type="Pfam" id="PF10502">
    <property type="entry name" value="Peptidase_S26"/>
    <property type="match status" value="2"/>
</dbReference>
<evidence type="ECO:0000256" key="2">
    <source>
        <dbReference type="ARBA" id="ARBA00009370"/>
    </source>
</evidence>
<proteinExistence type="inferred from homology"/>
<dbReference type="Proteomes" id="UP000509302">
    <property type="component" value="Chromosome"/>
</dbReference>
<protein>
    <recommendedName>
        <fullName evidence="4 7">Signal peptidase I</fullName>
        <ecNumber evidence="3 7">3.4.21.89</ecNumber>
    </recommendedName>
</protein>
<name>A0A7H9AL52_9FLAO</name>
<evidence type="ECO:0000256" key="7">
    <source>
        <dbReference type="RuleBase" id="RU362042"/>
    </source>
</evidence>
<dbReference type="InterPro" id="IPR000223">
    <property type="entry name" value="Pept_S26A_signal_pept_1"/>
</dbReference>
<evidence type="ECO:0000256" key="1">
    <source>
        <dbReference type="ARBA" id="ARBA00000677"/>
    </source>
</evidence>
<dbReference type="GO" id="GO:0016020">
    <property type="term" value="C:membrane"/>
    <property type="evidence" value="ECO:0007669"/>
    <property type="project" value="UniProtKB-SubCell"/>
</dbReference>
<feature type="active site" evidence="6">
    <location>
        <position position="264"/>
    </location>
</feature>
<feature type="active site" evidence="6">
    <location>
        <position position="153"/>
    </location>
</feature>
<keyword evidence="7" id="KW-0645">Protease</keyword>
<dbReference type="NCBIfam" id="TIGR02227">
    <property type="entry name" value="sigpep_I_bact"/>
    <property type="match status" value="1"/>
</dbReference>
<evidence type="ECO:0000313" key="9">
    <source>
        <dbReference type="EMBL" id="QLG44083.1"/>
    </source>
</evidence>
<keyword evidence="10" id="KW-1185">Reference proteome</keyword>
<dbReference type="KEGG" id="cagg:HYG79_01540"/>
<evidence type="ECO:0000256" key="4">
    <source>
        <dbReference type="ARBA" id="ARBA00019232"/>
    </source>
</evidence>
<dbReference type="PRINTS" id="PR00727">
    <property type="entry name" value="LEADERPTASE"/>
</dbReference>
<feature type="transmembrane region" description="Helical" evidence="7">
    <location>
        <begin position="6"/>
        <end position="25"/>
    </location>
</feature>
<keyword evidence="7" id="KW-0812">Transmembrane</keyword>
<gene>
    <name evidence="9" type="primary">lepB</name>
    <name evidence="9" type="ORF">HYG79_01540</name>
</gene>
<dbReference type="InterPro" id="IPR019533">
    <property type="entry name" value="Peptidase_S26"/>
</dbReference>
<comment type="catalytic activity">
    <reaction evidence="1 7">
        <text>Cleavage of hydrophobic, N-terminal signal or leader sequences from secreted and periplasmic proteins.</text>
        <dbReference type="EC" id="3.4.21.89"/>
    </reaction>
</comment>
<sequence>MNGTQWIVFILIIQIIHFLGTWKLYVKAGRKAWEAAIPIYNAIILMKIIKRPKWWVFLLFLPIINLLMFPVVWVETIRSFGKNSLLDTWLVILTLGLYIYYINYTQDVQYNKERDLNPKSALGEWVSSIIFAIVAATFVHTYFIQPYVIPTGSLEKTLLVGDFLFVSKFHYGARLPMTTLAAPMVHDTIPGLGIRSYIADVDPTTAEKSWLNKLQLPYMRLPAITKVDRNDIVVFSWPADTVVRFFKRAKGVQKPIDKKSNYVKRCVGLPGDSLAIKNGDIYVNGNKFVFSERAKRQTSYVVTTQGQIDNSVISLLGRENFAGNVISIAKNTLSKDRADELLDRMQLNKIKEDSTRIYYMGGFINDKVKAYLDGKEETNMILFNMTGDEANNYTGKAGIISVEKFTFTRPDTRVFPQSAAHPGTEDNFGPIYIPQKGVTVPLNLRVLPYYKKIIKDYENNTISVSGNQISINGQVADTYTFKQNYYWMMGDNHHRSEDSKFWGYVPENHIVGTPIFIWMSVENLVAGEGDIKVRWDRVFTTVNGDGEPVSYFKYFLILLAAYFVGNYFWKKKKAKSRI</sequence>
<comment type="similarity">
    <text evidence="2 7">Belongs to the peptidase S26 family.</text>
</comment>
<evidence type="ECO:0000256" key="6">
    <source>
        <dbReference type="PIRSR" id="PIRSR600223-1"/>
    </source>
</evidence>
<dbReference type="EC" id="3.4.21.89" evidence="3 7"/>
<feature type="transmembrane region" description="Helical" evidence="7">
    <location>
        <begin position="125"/>
        <end position="144"/>
    </location>
</feature>
<feature type="transmembrane region" description="Helical" evidence="7">
    <location>
        <begin position="551"/>
        <end position="569"/>
    </location>
</feature>
<keyword evidence="5 7" id="KW-0378">Hydrolase</keyword>
<feature type="transmembrane region" description="Helical" evidence="7">
    <location>
        <begin position="86"/>
        <end position="104"/>
    </location>
</feature>
<dbReference type="GO" id="GO:0004252">
    <property type="term" value="F:serine-type endopeptidase activity"/>
    <property type="evidence" value="ECO:0007669"/>
    <property type="project" value="InterPro"/>
</dbReference>
<dbReference type="EMBL" id="CP058595">
    <property type="protein sequence ID" value="QLG44083.1"/>
    <property type="molecule type" value="Genomic_DNA"/>
</dbReference>
<feature type="domain" description="Peptidase S26" evidence="8">
    <location>
        <begin position="471"/>
        <end position="518"/>
    </location>
</feature>
<dbReference type="PROSITE" id="PS00761">
    <property type="entry name" value="SPASE_I_3"/>
    <property type="match status" value="1"/>
</dbReference>
<accession>A0A7H9AL52</accession>
<dbReference type="AlphaFoldDB" id="A0A7H9AL52"/>
<dbReference type="CDD" id="cd06530">
    <property type="entry name" value="S26_SPase_I"/>
    <property type="match status" value="2"/>
</dbReference>
<organism evidence="9 10">
    <name type="scientific">Costertonia aggregata</name>
    <dbReference type="NCBI Taxonomy" id="343403"/>
    <lineage>
        <taxon>Bacteria</taxon>
        <taxon>Pseudomonadati</taxon>
        <taxon>Bacteroidota</taxon>
        <taxon>Flavobacteriia</taxon>
        <taxon>Flavobacteriales</taxon>
        <taxon>Flavobacteriaceae</taxon>
        <taxon>Costertonia</taxon>
    </lineage>
</organism>
<evidence type="ECO:0000256" key="5">
    <source>
        <dbReference type="ARBA" id="ARBA00022801"/>
    </source>
</evidence>
<dbReference type="PANTHER" id="PTHR43390">
    <property type="entry name" value="SIGNAL PEPTIDASE I"/>
    <property type="match status" value="1"/>
</dbReference>
<dbReference type="Gene3D" id="2.10.109.10">
    <property type="entry name" value="Umud Fragment, subunit A"/>
    <property type="match status" value="2"/>
</dbReference>
<dbReference type="InterPro" id="IPR043739">
    <property type="entry name" value="DUF5684"/>
</dbReference>
<comment type="subcellular location">
    <subcellularLocation>
        <location evidence="7">Membrane</location>
        <topology evidence="7">Single-pass type II membrane protein</topology>
    </subcellularLocation>
</comment>
<dbReference type="InterPro" id="IPR019758">
    <property type="entry name" value="Pept_S26A_signal_pept_1_CS"/>
</dbReference>
<feature type="domain" description="Peptidase S26" evidence="8">
    <location>
        <begin position="123"/>
        <end position="297"/>
    </location>
</feature>
<dbReference type="PANTHER" id="PTHR43390:SF1">
    <property type="entry name" value="CHLOROPLAST PROCESSING PEPTIDASE"/>
    <property type="match status" value="1"/>
</dbReference>
<dbReference type="SUPFAM" id="SSF51306">
    <property type="entry name" value="LexA/Signal peptidase"/>
    <property type="match status" value="2"/>
</dbReference>
<dbReference type="RefSeq" id="WP_179240419.1">
    <property type="nucleotide sequence ID" value="NZ_CP058595.1"/>
</dbReference>
<dbReference type="GO" id="GO:0006465">
    <property type="term" value="P:signal peptide processing"/>
    <property type="evidence" value="ECO:0007669"/>
    <property type="project" value="InterPro"/>
</dbReference>
<dbReference type="GO" id="GO:0009003">
    <property type="term" value="F:signal peptidase activity"/>
    <property type="evidence" value="ECO:0007669"/>
    <property type="project" value="UniProtKB-EC"/>
</dbReference>
<comment type="caution">
    <text evidence="7">Lacks conserved residue(s) required for the propagation of feature annotation.</text>
</comment>
<dbReference type="InterPro" id="IPR036286">
    <property type="entry name" value="LexA/Signal_pep-like_sf"/>
</dbReference>
<evidence type="ECO:0000259" key="8">
    <source>
        <dbReference type="Pfam" id="PF10502"/>
    </source>
</evidence>
<keyword evidence="7" id="KW-1133">Transmembrane helix</keyword>
<reference evidence="9 10" key="1">
    <citation type="journal article" date="2006" name="Int. J. Syst. Evol. Microbiol.">
        <title>Costertonia aggregata gen. nov., sp. nov., a mesophilic marine bacterium of the family Flavobacteriaceae, isolated from a mature biofilm.</title>
        <authorList>
            <person name="Kwon K.K."/>
            <person name="Lee Y.K."/>
            <person name="Lee H.K."/>
        </authorList>
    </citation>
    <scope>NUCLEOTIDE SEQUENCE [LARGE SCALE GENOMIC DNA]</scope>
    <source>
        <strain evidence="9 10">KCCM 42265</strain>
    </source>
</reference>
<keyword evidence="7" id="KW-0472">Membrane</keyword>
<evidence type="ECO:0000256" key="3">
    <source>
        <dbReference type="ARBA" id="ARBA00013208"/>
    </source>
</evidence>
<feature type="transmembrane region" description="Helical" evidence="7">
    <location>
        <begin position="54"/>
        <end position="74"/>
    </location>
</feature>
<dbReference type="Pfam" id="PF18936">
    <property type="entry name" value="DUF5684"/>
    <property type="match status" value="1"/>
</dbReference>
<evidence type="ECO:0000313" key="10">
    <source>
        <dbReference type="Proteomes" id="UP000509302"/>
    </source>
</evidence>